<dbReference type="InterPro" id="IPR023346">
    <property type="entry name" value="Lysozyme-like_dom_sf"/>
</dbReference>
<keyword evidence="4" id="KW-0732">Signal</keyword>
<dbReference type="Gene3D" id="1.10.530.10">
    <property type="match status" value="1"/>
</dbReference>
<keyword evidence="11" id="KW-1185">Reference proteome</keyword>
<proteinExistence type="inferred from homology"/>
<dbReference type="GO" id="GO:0004553">
    <property type="term" value="F:hydrolase activity, hydrolyzing O-glycosyl compounds"/>
    <property type="evidence" value="ECO:0007669"/>
    <property type="project" value="InterPro"/>
</dbReference>
<dbReference type="PANTHER" id="PTHR37423">
    <property type="entry name" value="SOLUBLE LYTIC MUREIN TRANSGLYCOSYLASE-RELATED"/>
    <property type="match status" value="1"/>
</dbReference>
<dbReference type="InterPro" id="IPR012289">
    <property type="entry name" value="Lytic_TGlycosylase_superhlx_L"/>
</dbReference>
<dbReference type="InterPro" id="IPR000189">
    <property type="entry name" value="Transglyc_AS"/>
</dbReference>
<evidence type="ECO:0000256" key="1">
    <source>
        <dbReference type="ARBA" id="ARBA00001420"/>
    </source>
</evidence>
<feature type="domain" description="Transglycosylase SLT" evidence="8">
    <location>
        <begin position="494"/>
        <end position="608"/>
    </location>
</feature>
<evidence type="ECO:0000259" key="9">
    <source>
        <dbReference type="Pfam" id="PF14718"/>
    </source>
</evidence>
<dbReference type="SUPFAM" id="SSF48435">
    <property type="entry name" value="Bacterial muramidases"/>
    <property type="match status" value="1"/>
</dbReference>
<evidence type="ECO:0000259" key="8">
    <source>
        <dbReference type="Pfam" id="PF01464"/>
    </source>
</evidence>
<feature type="transmembrane region" description="Helical" evidence="7">
    <location>
        <begin position="12"/>
        <end position="34"/>
    </location>
</feature>
<evidence type="ECO:0000256" key="5">
    <source>
        <dbReference type="ARBA" id="ARBA00023239"/>
    </source>
</evidence>
<accession>A0A1I0ATY7</accession>
<dbReference type="Gene3D" id="1.25.20.10">
    <property type="entry name" value="Bacterial muramidases"/>
    <property type="match status" value="1"/>
</dbReference>
<dbReference type="EMBL" id="FOHV01000006">
    <property type="protein sequence ID" value="SES97873.1"/>
    <property type="molecule type" value="Genomic_DNA"/>
</dbReference>
<dbReference type="InterPro" id="IPR008939">
    <property type="entry name" value="Lytic_TGlycosylase_superhlx_U"/>
</dbReference>
<evidence type="ECO:0000256" key="2">
    <source>
        <dbReference type="ARBA" id="ARBA00007734"/>
    </source>
</evidence>
<dbReference type="Gene3D" id="1.10.1240.20">
    <property type="entry name" value="Lytic transglycosylase, superhelical linker domain"/>
    <property type="match status" value="1"/>
</dbReference>
<dbReference type="STRING" id="1123402.SAMN02583745_01064"/>
<keyword evidence="7" id="KW-0472">Membrane</keyword>
<comment type="catalytic activity">
    <reaction evidence="1">
        <text>Exolytic cleavage of the (1-&gt;4)-beta-glycosidic linkage between N-acetylmuramic acid (MurNAc) and N-acetylglucosamine (GlcNAc) residues in peptidoglycan, from either the reducing or the non-reducing ends of the peptidoglycan chains, with concomitant formation of a 1,6-anhydrobond in the MurNAc residue.</text>
        <dbReference type="EC" id="4.2.2.n1"/>
    </reaction>
</comment>
<evidence type="ECO:0000313" key="10">
    <source>
        <dbReference type="EMBL" id="SES97873.1"/>
    </source>
</evidence>
<dbReference type="InterPro" id="IPR008258">
    <property type="entry name" value="Transglycosylase_SLT_dom_1"/>
</dbReference>
<reference evidence="11" key="1">
    <citation type="submission" date="2016-10" db="EMBL/GenBank/DDBJ databases">
        <authorList>
            <person name="Varghese N."/>
            <person name="Submissions S."/>
        </authorList>
    </citation>
    <scope>NUCLEOTIDE SEQUENCE [LARGE SCALE GENOMIC DNA]</scope>
    <source>
        <strain evidence="11">DSM 18579</strain>
    </source>
</reference>
<comment type="similarity">
    <text evidence="2">Belongs to the transglycosylase Slt family.</text>
</comment>
<dbReference type="GO" id="GO:0008933">
    <property type="term" value="F:peptidoglycan lytic transglycosylase activity"/>
    <property type="evidence" value="ECO:0007669"/>
    <property type="project" value="InterPro"/>
</dbReference>
<dbReference type="Pfam" id="PF14718">
    <property type="entry name" value="SLT_L"/>
    <property type="match status" value="1"/>
</dbReference>
<dbReference type="GO" id="GO:0000270">
    <property type="term" value="P:peptidoglycan metabolic process"/>
    <property type="evidence" value="ECO:0007669"/>
    <property type="project" value="InterPro"/>
</dbReference>
<dbReference type="GO" id="GO:0042597">
    <property type="term" value="C:periplasmic space"/>
    <property type="evidence" value="ECO:0007669"/>
    <property type="project" value="InterPro"/>
</dbReference>
<dbReference type="GO" id="GO:0016020">
    <property type="term" value="C:membrane"/>
    <property type="evidence" value="ECO:0007669"/>
    <property type="project" value="InterPro"/>
</dbReference>
<sequence>MGYVIMKYKVQLFNTIVLSILMMTCFMVSANPILNIQREAYQLYLKGLKEHNLEASKAQLMALKTYPLHRYAEYRLFLQYSDTIKPDDLVAFIKAEPNSAVNLSLIAFFINKWGKAKNFEDLFVLSHAIDTSQFKLTTQDKCYIGQAQMENGDLSSINKIVDDIWLTGKSLPDACDPLITYWQKTAQTDELTLSRLMLALKNNNTSLAVYLSKQLSNNYDALEGALADIHKTPNNLISIIELPPTSETQSISIVLFELLAGRDLAEAIKIMPNLITKQNLSETQTRLIEDAVFKQLLFLNNPTSAQLKLREQFFETTLNDELIENRIRIALRENDWENISKGISRLSQESQNNQTWRYFNAMDLNRRGGADKIDQSNKLLNALSQERGFYPMMAALKLNIPYTLKIVPASGNKERFINDPTIARVAEFLHWQQHGQAVREWIYLVEQTPAEEQPYLARIALDNGWHQLAVQTTITAKLWDNIYERFPLGWLDIFTQQTEGKVVPKSYALAIARQESAWAPEVMSPAGAMGLMQVMPDTAKQVATKNEILTYTESNQLLRPAMNIQIGVQYLHDLLTDYGNNRILATAAYNAGPSRVKFWLNRTGGKVDSAQFIESISFPETRQYVKNVLSFDMYYRLLLQHYGLSTDEVGNVLSKEEQLGKY</sequence>
<keyword evidence="7" id="KW-1133">Transmembrane helix</keyword>
<dbReference type="PROSITE" id="PS00922">
    <property type="entry name" value="TRANSGLYCOSYLASE"/>
    <property type="match status" value="1"/>
</dbReference>
<name>A0A1I0ATY7_9GAMM</name>
<dbReference type="InterPro" id="IPR037061">
    <property type="entry name" value="Lytic_TGlycoase_superhlx_L_sf"/>
</dbReference>
<keyword evidence="6" id="KW-0961">Cell wall biogenesis/degradation</keyword>
<dbReference type="PANTHER" id="PTHR37423:SF5">
    <property type="entry name" value="SOLUBLE LYTIC MUREIN TRANSGLYCOSYLASE"/>
    <property type="match status" value="1"/>
</dbReference>
<feature type="domain" description="Lytic transglycosylase superhelical linker" evidence="9">
    <location>
        <begin position="418"/>
        <end position="482"/>
    </location>
</feature>
<dbReference type="GO" id="GO:0071555">
    <property type="term" value="P:cell wall organization"/>
    <property type="evidence" value="ECO:0007669"/>
    <property type="project" value="UniProtKB-KW"/>
</dbReference>
<dbReference type="OrthoDB" id="92254at2"/>
<dbReference type="Proteomes" id="UP000242642">
    <property type="component" value="Unassembled WGS sequence"/>
</dbReference>
<evidence type="ECO:0000256" key="4">
    <source>
        <dbReference type="ARBA" id="ARBA00022729"/>
    </source>
</evidence>
<evidence type="ECO:0000256" key="7">
    <source>
        <dbReference type="SAM" id="Phobius"/>
    </source>
</evidence>
<keyword evidence="7" id="KW-0812">Transmembrane</keyword>
<dbReference type="Pfam" id="PF01464">
    <property type="entry name" value="SLT"/>
    <property type="match status" value="1"/>
</dbReference>
<gene>
    <name evidence="10" type="ORF">SAMN02583745_01064</name>
</gene>
<dbReference type="NCBIfam" id="NF008631">
    <property type="entry name" value="PRK11619.1"/>
    <property type="match status" value="1"/>
</dbReference>
<protein>
    <recommendedName>
        <fullName evidence="3">peptidoglycan lytic exotransglycosylase</fullName>
        <ecNumber evidence="3">4.2.2.n1</ecNumber>
    </recommendedName>
</protein>
<keyword evidence="5" id="KW-0456">Lyase</keyword>
<evidence type="ECO:0000256" key="6">
    <source>
        <dbReference type="ARBA" id="ARBA00023316"/>
    </source>
</evidence>
<dbReference type="Pfam" id="PF00760">
    <property type="entry name" value="Cucumo_coat"/>
    <property type="match status" value="1"/>
</dbReference>
<evidence type="ECO:0000256" key="3">
    <source>
        <dbReference type="ARBA" id="ARBA00012587"/>
    </source>
</evidence>
<organism evidence="10 11">
    <name type="scientific">Thorsellia anophelis DSM 18579</name>
    <dbReference type="NCBI Taxonomy" id="1123402"/>
    <lineage>
        <taxon>Bacteria</taxon>
        <taxon>Pseudomonadati</taxon>
        <taxon>Pseudomonadota</taxon>
        <taxon>Gammaproteobacteria</taxon>
        <taxon>Enterobacterales</taxon>
        <taxon>Thorselliaceae</taxon>
        <taxon>Thorsellia</taxon>
    </lineage>
</organism>
<dbReference type="EC" id="4.2.2.n1" evidence="3"/>
<dbReference type="SUPFAM" id="SSF53955">
    <property type="entry name" value="Lysozyme-like"/>
    <property type="match status" value="1"/>
</dbReference>
<evidence type="ECO:0000313" key="11">
    <source>
        <dbReference type="Proteomes" id="UP000242642"/>
    </source>
</evidence>
<dbReference type="CDD" id="cd13401">
    <property type="entry name" value="Slt70-like"/>
    <property type="match status" value="1"/>
</dbReference>
<dbReference type="AlphaFoldDB" id="A0A1I0ATY7"/>